<proteinExistence type="inferred from homology"/>
<keyword evidence="8 9" id="KW-0694">RNA-binding</keyword>
<keyword evidence="4 9" id="KW-0255">Endonuclease</keyword>
<dbReference type="InterPro" id="IPR030854">
    <property type="entry name" value="RNase_J_bac"/>
</dbReference>
<feature type="active site" description="Proton acceptor" evidence="10">
    <location>
        <position position="367"/>
    </location>
</feature>
<comment type="similarity">
    <text evidence="9">Belongs to the metallo-beta-lactamase superfamily. RNA-metabolizing metallo-beta-lactamase-like family. Bacterial RNase J subfamily.</text>
</comment>
<evidence type="ECO:0000256" key="7">
    <source>
        <dbReference type="ARBA" id="ARBA00022839"/>
    </source>
</evidence>
<dbReference type="RefSeq" id="WP_272734913.1">
    <property type="nucleotide sequence ID" value="NZ_CP116942.1"/>
</dbReference>
<evidence type="ECO:0000256" key="6">
    <source>
        <dbReference type="ARBA" id="ARBA00022833"/>
    </source>
</evidence>
<name>A0AAE9Y6Q4_9ACTN</name>
<keyword evidence="9" id="KW-0698">rRNA processing</keyword>
<dbReference type="Gene3D" id="3.10.20.580">
    <property type="match status" value="1"/>
</dbReference>
<evidence type="ECO:0000259" key="13">
    <source>
        <dbReference type="SMART" id="SM00849"/>
    </source>
</evidence>
<dbReference type="EC" id="3.1.-.-" evidence="9"/>
<evidence type="ECO:0000256" key="9">
    <source>
        <dbReference type="HAMAP-Rule" id="MF_01491"/>
    </source>
</evidence>
<dbReference type="SMART" id="SM00849">
    <property type="entry name" value="Lactamase_B"/>
    <property type="match status" value="1"/>
</dbReference>
<comment type="function">
    <text evidence="9">An RNase that has 5'-3' exonuclease and possibly endonuclease activity. Involved in maturation of rRNA and in some organisms also mRNA maturation and/or decay.</text>
</comment>
<dbReference type="HAMAP" id="MF_01491">
    <property type="entry name" value="RNase_J_bact"/>
    <property type="match status" value="1"/>
</dbReference>
<feature type="binding site" evidence="11">
    <location>
        <begin position="363"/>
        <end position="367"/>
    </location>
    <ligand>
        <name>substrate</name>
    </ligand>
</feature>
<keyword evidence="7 9" id="KW-0269">Exonuclease</keyword>
<keyword evidence="1 9" id="KW-0963">Cytoplasm</keyword>
<dbReference type="CDD" id="cd07714">
    <property type="entry name" value="RNaseJ_MBL-fold"/>
    <property type="match status" value="1"/>
</dbReference>
<keyword evidence="15" id="KW-1185">Reference proteome</keyword>
<dbReference type="GO" id="GO:0003723">
    <property type="term" value="F:RNA binding"/>
    <property type="evidence" value="ECO:0007669"/>
    <property type="project" value="UniProtKB-UniRule"/>
</dbReference>
<dbReference type="Pfam" id="PF00753">
    <property type="entry name" value="Lactamase_B"/>
    <property type="match status" value="1"/>
</dbReference>
<dbReference type="Pfam" id="PF17770">
    <property type="entry name" value="RNase_J_C"/>
    <property type="match status" value="1"/>
</dbReference>
<feature type="binding site" evidence="12">
    <location>
        <position position="160"/>
    </location>
    <ligand>
        <name>Zn(2+)</name>
        <dbReference type="ChEBI" id="CHEBI:29105"/>
        <label>1</label>
        <note>catalytic</note>
    </ligand>
</feature>
<evidence type="ECO:0000313" key="15">
    <source>
        <dbReference type="Proteomes" id="UP001216390"/>
    </source>
</evidence>
<evidence type="ECO:0000256" key="12">
    <source>
        <dbReference type="PIRSR" id="PIRSR004803-3"/>
    </source>
</evidence>
<feature type="binding site" evidence="12">
    <location>
        <position position="47"/>
    </location>
    <ligand>
        <name>Ca(2+)</name>
        <dbReference type="ChEBI" id="CHEBI:29108"/>
    </ligand>
</feature>
<keyword evidence="3 12" id="KW-0479">Metal-binding</keyword>
<dbReference type="Gene3D" id="3.60.15.10">
    <property type="entry name" value="Ribonuclease Z/Hydroxyacylglutathione hydrolase-like"/>
    <property type="match status" value="1"/>
</dbReference>
<evidence type="ECO:0000256" key="1">
    <source>
        <dbReference type="ARBA" id="ARBA00022490"/>
    </source>
</evidence>
<evidence type="ECO:0000256" key="11">
    <source>
        <dbReference type="PIRSR" id="PIRSR004803-2"/>
    </source>
</evidence>
<dbReference type="InterPro" id="IPR011108">
    <property type="entry name" value="RMMBL"/>
</dbReference>
<gene>
    <name evidence="9" type="primary">rnj</name>
    <name evidence="14" type="ORF">PO878_12865</name>
</gene>
<dbReference type="GO" id="GO:0008270">
    <property type="term" value="F:zinc ion binding"/>
    <property type="evidence" value="ECO:0007669"/>
    <property type="project" value="InterPro"/>
</dbReference>
<dbReference type="AlphaFoldDB" id="A0AAE9Y6Q4"/>
<feature type="domain" description="Metallo-beta-lactamase" evidence="13">
    <location>
        <begin position="17"/>
        <end position="220"/>
    </location>
</feature>
<dbReference type="NCBIfam" id="TIGR00649">
    <property type="entry name" value="MG423"/>
    <property type="match status" value="1"/>
</dbReference>
<dbReference type="GO" id="GO:0004521">
    <property type="term" value="F:RNA endonuclease activity"/>
    <property type="evidence" value="ECO:0007669"/>
    <property type="project" value="UniProtKB-UniRule"/>
</dbReference>
<dbReference type="PANTHER" id="PTHR43694:SF1">
    <property type="entry name" value="RIBONUCLEASE J"/>
    <property type="match status" value="1"/>
</dbReference>
<dbReference type="Gene3D" id="3.40.50.10710">
    <property type="entry name" value="Metallo-hydrolase/oxidoreductase"/>
    <property type="match status" value="1"/>
</dbReference>
<comment type="cofactor">
    <cofactor evidence="12">
        <name>Ca(2+)</name>
        <dbReference type="ChEBI" id="CHEBI:29108"/>
    </cofactor>
    <text evidence="12">Binds 1 Ca(2+) cation per subunit. Seen in 1 crystal structure, it is not clear if it is physiologically important.</text>
</comment>
<feature type="binding site" evidence="12">
    <location>
        <position position="389"/>
    </location>
    <ligand>
        <name>Zn(2+)</name>
        <dbReference type="ChEBI" id="CHEBI:29105"/>
        <label>1</label>
        <note>catalytic</note>
    </ligand>
</feature>
<keyword evidence="12" id="KW-0106">Calcium</keyword>
<keyword evidence="5 9" id="KW-0378">Hydrolase</keyword>
<dbReference type="KEGG" id="ima:PO878_12865"/>
<evidence type="ECO:0000256" key="2">
    <source>
        <dbReference type="ARBA" id="ARBA00022722"/>
    </source>
</evidence>
<dbReference type="InterPro" id="IPR036866">
    <property type="entry name" value="RibonucZ/Hydroxyglut_hydro"/>
</dbReference>
<reference evidence="14" key="1">
    <citation type="submission" date="2023-01" db="EMBL/GenBank/DDBJ databases">
        <title>The diversity of Class Acidimicrobiia in South China Sea sediment environments and the proposal of Iamia marina sp. nov., a novel species of the genus Iamia.</title>
        <authorList>
            <person name="He Y."/>
            <person name="Tian X."/>
        </authorList>
    </citation>
    <scope>NUCLEOTIDE SEQUENCE</scope>
    <source>
        <strain evidence="14">DSM 19957</strain>
    </source>
</reference>
<dbReference type="InterPro" id="IPR004613">
    <property type="entry name" value="RNase_J"/>
</dbReference>
<feature type="binding site" evidence="12">
    <location>
        <position position="138"/>
    </location>
    <ligand>
        <name>Zn(2+)</name>
        <dbReference type="ChEBI" id="CHEBI:29105"/>
        <label>1</label>
        <note>catalytic</note>
    </ligand>
</feature>
<sequence length="555" mass="60404">MPKAVHVTFLGGLGEIGRNCAAIEVEGKILLIDCGLMFPDADMLGVDLVLPDFTWLLERRDNIVGCIVTHGHEDHHGGLSFLLRDASFPLIGSALSLALARNRIEEAGLLDRTEMIPVTDRERLSIGPFDLEFVPVTHSVPHALGVAIHTPQGTILHSGDFKLDLTPVDGRLTDLAAIGAIAEDEGIRLLLADSTNADQHGHSRSETTVGKVLYDLFHAHEGRRIITTCFASHIHRIQQIADAAIAYDRVVATLGLSMKKNVRLAREMGLLRIPDSHLRDIDDVGDLPPGKVCVISTGSQGEPMSALALMADKRSKFIQLDEDDTVILSSHPIPGNEMNVSKVIDGLMRLGVQVVHSGLEDVHATGHAKADELKTYHSIAKPQWFIPVHGEYKHMVHHAQLARTMGLAEDHILLCEDGDRVQISDDGVRKVDRVPAGYLYVDGLGIGDVGHGVLRDRKVLAEEGVVVVIAAVDVDAGAVVMGPEIITRGWVHADEAEDMLDECRQVVGQELKEALADDAKADLEAYARVVRKTTGKFVSDRTRRRPMIVPLVVEA</sequence>
<accession>A0AAE9Y6Q4</accession>
<evidence type="ECO:0000256" key="4">
    <source>
        <dbReference type="ARBA" id="ARBA00022759"/>
    </source>
</evidence>
<feature type="binding site" evidence="12">
    <location>
        <position position="45"/>
    </location>
    <ligand>
        <name>Ca(2+)</name>
        <dbReference type="ChEBI" id="CHEBI:29108"/>
    </ligand>
</feature>
<dbReference type="GO" id="GO:0005737">
    <property type="term" value="C:cytoplasm"/>
    <property type="evidence" value="ECO:0007669"/>
    <property type="project" value="UniProtKB-SubCell"/>
</dbReference>
<feature type="binding site" evidence="12">
    <location>
        <position position="74"/>
    </location>
    <ligand>
        <name>Zn(2+)</name>
        <dbReference type="ChEBI" id="CHEBI:29105"/>
        <label>1</label>
        <note>catalytic</note>
    </ligand>
</feature>
<evidence type="ECO:0000313" key="14">
    <source>
        <dbReference type="EMBL" id="WCO65388.1"/>
    </source>
</evidence>
<feature type="active site" description="Proton donor" evidence="10">
    <location>
        <position position="193"/>
    </location>
</feature>
<feature type="binding site" evidence="12">
    <location>
        <position position="72"/>
    </location>
    <ligand>
        <name>Zn(2+)</name>
        <dbReference type="ChEBI" id="CHEBI:29105"/>
        <label>1</label>
        <note>catalytic</note>
    </ligand>
</feature>
<dbReference type="Proteomes" id="UP001216390">
    <property type="component" value="Chromosome"/>
</dbReference>
<dbReference type="GO" id="GO:0004534">
    <property type="term" value="F:5'-3' RNA exonuclease activity"/>
    <property type="evidence" value="ECO:0007669"/>
    <property type="project" value="UniProtKB-UniRule"/>
</dbReference>
<evidence type="ECO:0000256" key="10">
    <source>
        <dbReference type="PIRSR" id="PIRSR004803-1"/>
    </source>
</evidence>
<feature type="binding site" evidence="12">
    <location>
        <position position="442"/>
    </location>
    <ligand>
        <name>Ca(2+)</name>
        <dbReference type="ChEBI" id="CHEBI:29108"/>
    </ligand>
</feature>
<comment type="caution">
    <text evidence="9">Lacks conserved residue(s) required for the propagation of feature annotation.</text>
</comment>
<dbReference type="Pfam" id="PF22505">
    <property type="entry name" value="RNase_J_b_CASP"/>
    <property type="match status" value="1"/>
</dbReference>
<dbReference type="PIRSF" id="PIRSF004803">
    <property type="entry name" value="RnjA"/>
    <property type="match status" value="1"/>
</dbReference>
<comment type="subunit">
    <text evidence="9">Homodimer, may be a subunit of the RNA degradosome.</text>
</comment>
<dbReference type="PANTHER" id="PTHR43694">
    <property type="entry name" value="RIBONUCLEASE J"/>
    <property type="match status" value="1"/>
</dbReference>
<comment type="subcellular location">
    <subcellularLocation>
        <location evidence="9">Cytoplasm</location>
    </subcellularLocation>
</comment>
<keyword evidence="2 9" id="KW-0540">Nuclease</keyword>
<organism evidence="14 15">
    <name type="scientific">Iamia majanohamensis</name>
    <dbReference type="NCBI Taxonomy" id="467976"/>
    <lineage>
        <taxon>Bacteria</taxon>
        <taxon>Bacillati</taxon>
        <taxon>Actinomycetota</taxon>
        <taxon>Acidimicrobiia</taxon>
        <taxon>Acidimicrobiales</taxon>
        <taxon>Iamiaceae</taxon>
        <taxon>Iamia</taxon>
    </lineage>
</organism>
<feature type="binding site" evidence="12">
    <location>
        <position position="70"/>
    </location>
    <ligand>
        <name>Zn(2+)</name>
        <dbReference type="ChEBI" id="CHEBI:29105"/>
        <label>1</label>
        <note>catalytic</note>
    </ligand>
</feature>
<evidence type="ECO:0000256" key="3">
    <source>
        <dbReference type="ARBA" id="ARBA00022723"/>
    </source>
</evidence>
<keyword evidence="6 12" id="KW-0862">Zinc</keyword>
<feature type="binding site" evidence="11">
    <location>
        <begin position="231"/>
        <end position="233"/>
    </location>
    <ligand>
        <name>substrate</name>
    </ligand>
</feature>
<evidence type="ECO:0000256" key="5">
    <source>
        <dbReference type="ARBA" id="ARBA00022801"/>
    </source>
</evidence>
<dbReference type="InterPro" id="IPR042173">
    <property type="entry name" value="RNase_J_2"/>
</dbReference>
<protein>
    <recommendedName>
        <fullName evidence="9">Ribonuclease J</fullName>
        <shortName evidence="9">RNase J</shortName>
        <ecNumber evidence="9">3.1.-.-</ecNumber>
    </recommendedName>
</protein>
<feature type="binding site" evidence="12">
    <location>
        <position position="75"/>
    </location>
    <ligand>
        <name>Zn(2+)</name>
        <dbReference type="ChEBI" id="CHEBI:29105"/>
        <label>1</label>
        <note>catalytic</note>
    </ligand>
</feature>
<evidence type="ECO:0000256" key="8">
    <source>
        <dbReference type="ARBA" id="ARBA00022884"/>
    </source>
</evidence>
<dbReference type="InterPro" id="IPR055132">
    <property type="entry name" value="RNase_J_b_CASP"/>
</dbReference>
<dbReference type="InterPro" id="IPR041636">
    <property type="entry name" value="RNase_J_C"/>
</dbReference>
<dbReference type="Pfam" id="PF07521">
    <property type="entry name" value="RMMBL"/>
    <property type="match status" value="1"/>
</dbReference>
<dbReference type="EMBL" id="CP116942">
    <property type="protein sequence ID" value="WCO65388.1"/>
    <property type="molecule type" value="Genomic_DNA"/>
</dbReference>
<dbReference type="SUPFAM" id="SSF56281">
    <property type="entry name" value="Metallo-hydrolase/oxidoreductase"/>
    <property type="match status" value="1"/>
</dbReference>
<dbReference type="InterPro" id="IPR001279">
    <property type="entry name" value="Metallo-B-lactamas"/>
</dbReference>
<dbReference type="GO" id="GO:0006364">
    <property type="term" value="P:rRNA processing"/>
    <property type="evidence" value="ECO:0007669"/>
    <property type="project" value="UniProtKB-UniRule"/>
</dbReference>
<comment type="cofactor">
    <cofactor evidence="12">
        <name>Zn(2+)</name>
        <dbReference type="ChEBI" id="CHEBI:29105"/>
    </cofactor>
    <text evidence="12">Binds 2 Zn(2+) ions per subunit. It is not clear if Zn(2+) or Mg(2+) is physiologically important.</text>
</comment>